<protein>
    <submittedName>
        <fullName evidence="3">Uncharacterized protein</fullName>
    </submittedName>
</protein>
<feature type="region of interest" description="Disordered" evidence="2">
    <location>
        <begin position="533"/>
        <end position="553"/>
    </location>
</feature>
<evidence type="ECO:0000313" key="3">
    <source>
        <dbReference type="EMBL" id="CAE7646122.1"/>
    </source>
</evidence>
<feature type="compositionally biased region" description="Acidic residues" evidence="2">
    <location>
        <begin position="341"/>
        <end position="366"/>
    </location>
</feature>
<feature type="compositionally biased region" description="Basic residues" evidence="2">
    <location>
        <begin position="544"/>
        <end position="553"/>
    </location>
</feature>
<accession>A0A812VS51</accession>
<reference evidence="3" key="1">
    <citation type="submission" date="2021-02" db="EMBL/GenBank/DDBJ databases">
        <authorList>
            <person name="Dougan E. K."/>
            <person name="Rhodes N."/>
            <person name="Thang M."/>
            <person name="Chan C."/>
        </authorList>
    </citation>
    <scope>NUCLEOTIDE SEQUENCE</scope>
</reference>
<keyword evidence="4" id="KW-1185">Reference proteome</keyword>
<feature type="compositionally biased region" description="Basic and acidic residues" evidence="2">
    <location>
        <begin position="224"/>
        <end position="236"/>
    </location>
</feature>
<feature type="compositionally biased region" description="Basic and acidic residues" evidence="2">
    <location>
        <begin position="66"/>
        <end position="88"/>
    </location>
</feature>
<feature type="compositionally biased region" description="Basic and acidic residues" evidence="2">
    <location>
        <begin position="95"/>
        <end position="121"/>
    </location>
</feature>
<evidence type="ECO:0000313" key="4">
    <source>
        <dbReference type="Proteomes" id="UP000601435"/>
    </source>
</evidence>
<feature type="region of interest" description="Disordered" evidence="2">
    <location>
        <begin position="212"/>
        <end position="236"/>
    </location>
</feature>
<feature type="non-terminal residue" evidence="3">
    <location>
        <position position="1"/>
    </location>
</feature>
<feature type="coiled-coil region" evidence="1">
    <location>
        <begin position="557"/>
        <end position="617"/>
    </location>
</feature>
<dbReference type="Proteomes" id="UP000601435">
    <property type="component" value="Unassembled WGS sequence"/>
</dbReference>
<feature type="compositionally biased region" description="Low complexity" evidence="2">
    <location>
        <begin position="533"/>
        <end position="543"/>
    </location>
</feature>
<evidence type="ECO:0000256" key="1">
    <source>
        <dbReference type="SAM" id="Coils"/>
    </source>
</evidence>
<evidence type="ECO:0000256" key="2">
    <source>
        <dbReference type="SAM" id="MobiDB-lite"/>
    </source>
</evidence>
<keyword evidence="1" id="KW-0175">Coiled coil</keyword>
<dbReference type="AlphaFoldDB" id="A0A812VS51"/>
<feature type="region of interest" description="Disordered" evidence="2">
    <location>
        <begin position="321"/>
        <end position="398"/>
    </location>
</feature>
<dbReference type="EMBL" id="CAJNJA010030626">
    <property type="protein sequence ID" value="CAE7646122.1"/>
    <property type="molecule type" value="Genomic_DNA"/>
</dbReference>
<comment type="caution">
    <text evidence="3">The sequence shown here is derived from an EMBL/GenBank/DDBJ whole genome shotgun (WGS) entry which is preliminary data.</text>
</comment>
<sequence length="751" mass="82482">MGKKKAAEDSPDVANVMAMLQSKGLLKRGPDQPEAAADPSTQKKAKDQPQKAQDQSTQKKAKATQKKPEDESTQKNKPEDQSTQKKPGDQSTQKNPEDQPQKKGKDQPQKKGKDQPQKKTQDQSQPSKVPAAEAEAEESDSEGPFVEWPPEKPIGPFLEVGLNVMVEWSNLDNVWKACRESDREFYKTLEYEELLQMMEVAGEERHPGPVLEVNNWNGSPSPATKEKDPTVSPEEVRPTNLGAKFNHVQRSNSERSLTTLVLGAHKANEQAYKDRPPSVVAGGDKGEAAYEGLVSASQVGSDSDLRSLVTSMQSEITRLKALLDAKPPAATTSAEPKREEQEGDEDDDEEDDDEEEAEEEGDDEYETPPPKGTKPADDSVTKGPKSNKGPNSTTHRAAWMKFGRRMDSQGSEFPEMSKMWNGSKEETWNSTQCLQNGWRRTKIENIVRKGGTPDPDAPQCLESIIYLCRKKTNVDESEKVSQTGEVKAGIKASAKAVAPLMHLSGMPAPTTSGNTDAVLQLAANVLASGTKSALSGDAAAAPKKAPKSKAKSKSKALLQAAKTTKDLLEDCKELKKEYTAANICCDLPKNHPLRKEMEKHKGDLENQMDLLKEVDDEEAQEFIDNCKAMVEKARMTRAQVRAVDWTLGARAQHLYIEGSSTSTLRDELDRVSLGSHRLAKTIGRGYASVKHASEIGGALVGAMAKAGHLDMLVADWDMVARLYAFVTGFRGDWKALRQAFNFNRYADRDKA</sequence>
<feature type="compositionally biased region" description="Low complexity" evidence="2">
    <location>
        <begin position="122"/>
        <end position="133"/>
    </location>
</feature>
<name>A0A812VS51_9DINO</name>
<feature type="non-terminal residue" evidence="3">
    <location>
        <position position="751"/>
    </location>
</feature>
<organism evidence="3 4">
    <name type="scientific">Symbiodinium necroappetens</name>
    <dbReference type="NCBI Taxonomy" id="1628268"/>
    <lineage>
        <taxon>Eukaryota</taxon>
        <taxon>Sar</taxon>
        <taxon>Alveolata</taxon>
        <taxon>Dinophyceae</taxon>
        <taxon>Suessiales</taxon>
        <taxon>Symbiodiniaceae</taxon>
        <taxon>Symbiodinium</taxon>
    </lineage>
</organism>
<proteinExistence type="predicted"/>
<gene>
    <name evidence="3" type="ORF">SNEC2469_LOCUS18262</name>
</gene>
<feature type="region of interest" description="Disordered" evidence="2">
    <location>
        <begin position="1"/>
        <end position="152"/>
    </location>
</feature>